<reference evidence="2" key="1">
    <citation type="submission" date="2014-11" db="EMBL/GenBank/DDBJ databases">
        <authorList>
            <person name="Otto D Thomas"/>
            <person name="Naeem Raeece"/>
        </authorList>
    </citation>
    <scope>NUCLEOTIDE SEQUENCE</scope>
</reference>
<organism evidence="2">
    <name type="scientific">Chromera velia CCMP2878</name>
    <dbReference type="NCBI Taxonomy" id="1169474"/>
    <lineage>
        <taxon>Eukaryota</taxon>
        <taxon>Sar</taxon>
        <taxon>Alveolata</taxon>
        <taxon>Colpodellida</taxon>
        <taxon>Chromeraceae</taxon>
        <taxon>Chromera</taxon>
    </lineage>
</organism>
<dbReference type="AlphaFoldDB" id="A0A0G4FA91"/>
<dbReference type="VEuPathDB" id="CryptoDB:Cvel_15859"/>
<keyword evidence="1" id="KW-0472">Membrane</keyword>
<gene>
    <name evidence="2" type="ORF">Cvel_15859</name>
</gene>
<name>A0A0G4FA91_9ALVE</name>
<accession>A0A0G4FA91</accession>
<keyword evidence="1" id="KW-1133">Transmembrane helix</keyword>
<dbReference type="Gene3D" id="3.10.490.10">
    <property type="entry name" value="Gamma-glutamyl cyclotransferase-like"/>
    <property type="match status" value="1"/>
</dbReference>
<evidence type="ECO:0000256" key="1">
    <source>
        <dbReference type="SAM" id="Phobius"/>
    </source>
</evidence>
<proteinExistence type="predicted"/>
<sequence length="332" mass="36770">MSTSASPNMETEEAKPLEVSGSNKHIFTYDLSMDPEDFRGTYGVKPVRSFPAYIKGFTVAFTRKGFAYADPVHANLIQCSDVAMSKNLSESIKDTKGVVHGIVHEVSKDDMQRVIARGTETHFCAFVACRAVTYKNEGLYAVTMVGHKRSGSVFDWKENIGRKGRVQNPVPSSWYIERLSGIAEKADLDKEYICLMRKCLTFESSDSQRKWAERWVSFRKGCGRWGLAPLVVWVNDVAWLFSENYGLFTVLCCFFAFIIIASIVIIQFQKGYRAYRLGASVDSSASFESDPMGGASGGMDLGFGPTEKIPLDVGGEGEPPRVVELGAHEGEL</sequence>
<dbReference type="EMBL" id="CDMZ01000215">
    <property type="protein sequence ID" value="CEM09312.1"/>
    <property type="molecule type" value="Genomic_DNA"/>
</dbReference>
<protein>
    <submittedName>
        <fullName evidence="2">Uncharacterized protein</fullName>
    </submittedName>
</protein>
<keyword evidence="1" id="KW-0812">Transmembrane</keyword>
<evidence type="ECO:0000313" key="2">
    <source>
        <dbReference type="EMBL" id="CEM09312.1"/>
    </source>
</evidence>
<feature type="transmembrane region" description="Helical" evidence="1">
    <location>
        <begin position="247"/>
        <end position="266"/>
    </location>
</feature>